<dbReference type="SUPFAM" id="SSF88697">
    <property type="entry name" value="PUA domain-like"/>
    <property type="match status" value="1"/>
</dbReference>
<dbReference type="AlphaFoldDB" id="A0A562WRI6"/>
<sequence>MPVTTTIILGRGEERRVRGGHPWVFSNEIREMRGDRQPGAAAEFLSAGGDFIGIGYYNPHSLIAGRILTRTRDDIDTVGFFRQRLTAALDYRHARYPMLETFRLVHGEGDLLPGLVVDKYGDFLSMQFLTWGMETRRELICTALTDLLRPKGIVARNDVAVRNLEGLRETVEVITGEIPEMVEITENGLRFSVDLLGGQKTGHFLDQKENHLLLKPLVAGKEMLDCFCYAGSWGVHGAAFGARSVTCLDISAKATALAAQNAALNGVGDRVTVETVDAFERLRSLKHEGRRFGVIVMDPPAFVKNKKQLKEAEKGYLTVNRRAMELLDEGGCLITCSCSFHMQREQFREILGQAARQAGRSMRLLGVHSQAADHPVLLAVPETEYLKCVVLQAL</sequence>
<gene>
    <name evidence="10" type="ORF">JN12_00733</name>
</gene>
<dbReference type="Pfam" id="PF17785">
    <property type="entry name" value="PUA_3"/>
    <property type="match status" value="1"/>
</dbReference>
<dbReference type="InterPro" id="IPR019614">
    <property type="entry name" value="SAM-dep_methyl-trfase"/>
</dbReference>
<feature type="domain" description="PUA" evidence="9">
    <location>
        <begin position="5"/>
        <end position="87"/>
    </location>
</feature>
<dbReference type="PROSITE" id="PS50890">
    <property type="entry name" value="PUA"/>
    <property type="match status" value="1"/>
</dbReference>
<dbReference type="InterPro" id="IPR002478">
    <property type="entry name" value="PUA"/>
</dbReference>
<name>A0A562WRI6_9BACT</name>
<evidence type="ECO:0000256" key="6">
    <source>
        <dbReference type="ARBA" id="ARBA00022691"/>
    </source>
</evidence>
<dbReference type="GO" id="GO:0008168">
    <property type="term" value="F:methyltransferase activity"/>
    <property type="evidence" value="ECO:0007669"/>
    <property type="project" value="UniProtKB-KW"/>
</dbReference>
<evidence type="ECO:0000313" key="11">
    <source>
        <dbReference type="Proteomes" id="UP000319449"/>
    </source>
</evidence>
<dbReference type="CDD" id="cd21153">
    <property type="entry name" value="PUA_RlmI"/>
    <property type="match status" value="1"/>
</dbReference>
<dbReference type="InterPro" id="IPR036974">
    <property type="entry name" value="PUA_sf"/>
</dbReference>
<evidence type="ECO:0000256" key="4">
    <source>
        <dbReference type="ARBA" id="ARBA00022603"/>
    </source>
</evidence>
<evidence type="ECO:0000313" key="10">
    <source>
        <dbReference type="EMBL" id="TWJ32756.1"/>
    </source>
</evidence>
<protein>
    <submittedName>
        <fullName evidence="10">SAM-dependent methyltransferase</fullName>
    </submittedName>
</protein>
<dbReference type="Pfam" id="PF10672">
    <property type="entry name" value="Methyltrans_SAM"/>
    <property type="match status" value="1"/>
</dbReference>
<keyword evidence="2" id="KW-0963">Cytoplasm</keyword>
<dbReference type="GO" id="GO:0005737">
    <property type="term" value="C:cytoplasm"/>
    <property type="evidence" value="ECO:0007669"/>
    <property type="project" value="UniProtKB-SubCell"/>
</dbReference>
<keyword evidence="5 10" id="KW-0808">Transferase</keyword>
<keyword evidence="6" id="KW-0949">S-adenosyl-L-methionine</keyword>
<evidence type="ECO:0000256" key="2">
    <source>
        <dbReference type="ARBA" id="ARBA00022490"/>
    </source>
</evidence>
<dbReference type="GO" id="GO:0032259">
    <property type="term" value="P:methylation"/>
    <property type="evidence" value="ECO:0007669"/>
    <property type="project" value="UniProtKB-KW"/>
</dbReference>
<keyword evidence="4 10" id="KW-0489">Methyltransferase</keyword>
<comment type="subcellular location">
    <subcellularLocation>
        <location evidence="1">Cytoplasm</location>
    </subcellularLocation>
</comment>
<keyword evidence="7" id="KW-0694">RNA-binding</keyword>
<keyword evidence="3" id="KW-0698">rRNA processing</keyword>
<dbReference type="RefSeq" id="WP_145018324.1">
    <property type="nucleotide sequence ID" value="NZ_VLLN01000003.1"/>
</dbReference>
<dbReference type="GO" id="GO:0006364">
    <property type="term" value="P:rRNA processing"/>
    <property type="evidence" value="ECO:0007669"/>
    <property type="project" value="UniProtKB-KW"/>
</dbReference>
<dbReference type="Proteomes" id="UP000319449">
    <property type="component" value="Unassembled WGS sequence"/>
</dbReference>
<keyword evidence="11" id="KW-1185">Reference proteome</keyword>
<dbReference type="PANTHER" id="PTHR42873">
    <property type="entry name" value="RIBOSOMAL RNA LARGE SUBUNIT METHYLTRANSFERASE"/>
    <property type="match status" value="1"/>
</dbReference>
<dbReference type="SMART" id="SM00359">
    <property type="entry name" value="PUA"/>
    <property type="match status" value="1"/>
</dbReference>
<comment type="similarity">
    <text evidence="8">Belongs to the methyltransferase superfamily. RlmI family.</text>
</comment>
<dbReference type="OrthoDB" id="9805492at2"/>
<accession>A0A562WRI6</accession>
<dbReference type="Gene3D" id="3.30.750.80">
    <property type="entry name" value="RNA methyltransferase domain (HRMD) like"/>
    <property type="match status" value="1"/>
</dbReference>
<comment type="caution">
    <text evidence="10">The sequence shown here is derived from an EMBL/GenBank/DDBJ whole genome shotgun (WGS) entry which is preliminary data.</text>
</comment>
<dbReference type="EMBL" id="VLLN01000003">
    <property type="protein sequence ID" value="TWJ32756.1"/>
    <property type="molecule type" value="Genomic_DNA"/>
</dbReference>
<dbReference type="SUPFAM" id="SSF53335">
    <property type="entry name" value="S-adenosyl-L-methionine-dependent methyltransferases"/>
    <property type="match status" value="1"/>
</dbReference>
<evidence type="ECO:0000256" key="5">
    <source>
        <dbReference type="ARBA" id="ARBA00022679"/>
    </source>
</evidence>
<dbReference type="PANTHER" id="PTHR42873:SF1">
    <property type="entry name" value="S-ADENOSYLMETHIONINE-DEPENDENT METHYLTRANSFERASE DOMAIN-CONTAINING PROTEIN"/>
    <property type="match status" value="1"/>
</dbReference>
<dbReference type="Gene3D" id="3.40.50.150">
    <property type="entry name" value="Vaccinia Virus protein VP39"/>
    <property type="match status" value="1"/>
</dbReference>
<proteinExistence type="inferred from homology"/>
<dbReference type="Gene3D" id="2.30.130.10">
    <property type="entry name" value="PUA domain"/>
    <property type="match status" value="1"/>
</dbReference>
<evidence type="ECO:0000256" key="8">
    <source>
        <dbReference type="ARBA" id="ARBA00038091"/>
    </source>
</evidence>
<dbReference type="GO" id="GO:0003723">
    <property type="term" value="F:RNA binding"/>
    <property type="evidence" value="ECO:0007669"/>
    <property type="project" value="UniProtKB-KW"/>
</dbReference>
<evidence type="ECO:0000256" key="7">
    <source>
        <dbReference type="ARBA" id="ARBA00022884"/>
    </source>
</evidence>
<dbReference type="CDD" id="cd11572">
    <property type="entry name" value="RlmI_M_like"/>
    <property type="match status" value="1"/>
</dbReference>
<evidence type="ECO:0000256" key="1">
    <source>
        <dbReference type="ARBA" id="ARBA00004496"/>
    </source>
</evidence>
<dbReference type="CDD" id="cd02440">
    <property type="entry name" value="AdoMet_MTases"/>
    <property type="match status" value="1"/>
</dbReference>
<reference evidence="10 11" key="1">
    <citation type="submission" date="2019-07" db="EMBL/GenBank/DDBJ databases">
        <title>Genomic Encyclopedia of Archaeal and Bacterial Type Strains, Phase II (KMG-II): from individual species to whole genera.</title>
        <authorList>
            <person name="Goeker M."/>
        </authorList>
    </citation>
    <scope>NUCLEOTIDE SEQUENCE [LARGE SCALE GENOMIC DNA]</scope>
    <source>
        <strain evidence="10 11">ATCC BAA-1139</strain>
    </source>
</reference>
<dbReference type="InterPro" id="IPR041532">
    <property type="entry name" value="RlmI-like_PUA"/>
</dbReference>
<organism evidence="10 11">
    <name type="scientific">Geobacter argillaceus</name>
    <dbReference type="NCBI Taxonomy" id="345631"/>
    <lineage>
        <taxon>Bacteria</taxon>
        <taxon>Pseudomonadati</taxon>
        <taxon>Thermodesulfobacteriota</taxon>
        <taxon>Desulfuromonadia</taxon>
        <taxon>Geobacterales</taxon>
        <taxon>Geobacteraceae</taxon>
        <taxon>Geobacter</taxon>
    </lineage>
</organism>
<evidence type="ECO:0000259" key="9">
    <source>
        <dbReference type="SMART" id="SM00359"/>
    </source>
</evidence>
<evidence type="ECO:0000256" key="3">
    <source>
        <dbReference type="ARBA" id="ARBA00022552"/>
    </source>
</evidence>
<dbReference type="InterPro" id="IPR015947">
    <property type="entry name" value="PUA-like_sf"/>
</dbReference>
<dbReference type="InterPro" id="IPR029063">
    <property type="entry name" value="SAM-dependent_MTases_sf"/>
</dbReference>